<dbReference type="PANTHER" id="PTHR10859:SF91">
    <property type="entry name" value="DOLICHYL-PHOSPHATE BETA-GLUCOSYLTRANSFERASE"/>
    <property type="match status" value="1"/>
</dbReference>
<dbReference type="OrthoDB" id="9808633at2"/>
<dbReference type="GO" id="GO:0016740">
    <property type="term" value="F:transferase activity"/>
    <property type="evidence" value="ECO:0007669"/>
    <property type="project" value="UniProtKB-KW"/>
</dbReference>
<name>A0A244CLP8_PSEDV</name>
<dbReference type="Proteomes" id="UP000194841">
    <property type="component" value="Unassembled WGS sequence"/>
</dbReference>
<dbReference type="EMBL" id="MWPV01000006">
    <property type="protein sequence ID" value="OUL56468.1"/>
    <property type="molecule type" value="Genomic_DNA"/>
</dbReference>
<dbReference type="SUPFAM" id="SSF53448">
    <property type="entry name" value="Nucleotide-diphospho-sugar transferases"/>
    <property type="match status" value="1"/>
</dbReference>
<gene>
    <name evidence="2" type="ORF">B1199_17555</name>
</gene>
<dbReference type="InterPro" id="IPR029044">
    <property type="entry name" value="Nucleotide-diphossugar_trans"/>
</dbReference>
<reference evidence="2 3" key="1">
    <citation type="submission" date="2017-02" db="EMBL/GenBank/DDBJ databases">
        <title>Pseudoalteromonas ulvae TC14 Genome.</title>
        <authorList>
            <person name="Molmeret M."/>
        </authorList>
    </citation>
    <scope>NUCLEOTIDE SEQUENCE [LARGE SCALE GENOMIC DNA]</scope>
    <source>
        <strain evidence="2">TC14</strain>
    </source>
</reference>
<dbReference type="Pfam" id="PF00535">
    <property type="entry name" value="Glycos_transf_2"/>
    <property type="match status" value="1"/>
</dbReference>
<dbReference type="GO" id="GO:0006487">
    <property type="term" value="P:protein N-linked glycosylation"/>
    <property type="evidence" value="ECO:0007669"/>
    <property type="project" value="TreeGrafter"/>
</dbReference>
<evidence type="ECO:0000313" key="3">
    <source>
        <dbReference type="Proteomes" id="UP000194841"/>
    </source>
</evidence>
<comment type="caution">
    <text evidence="2">The sequence shown here is derived from an EMBL/GenBank/DDBJ whole genome shotgun (WGS) entry which is preliminary data.</text>
</comment>
<sequence length="247" mass="27912">MSYCIIIPNYNHRSVIADVLADLSQLQLPIVMVNDGSDPAISAYFETLTAQFSCLTLVTHSENQGKGAAVQTGLRTAQKMGCSHAIQVDADGQHQLRDVAHLLQLSEQQPNCVISGQPVYDESVPKHRLYSRYITHFWVWVETLSFAIKDSMCGFRVYPVDATVALLDTVSLGKRMDFDIEILVRLYWRGVGTVFFPTQVIYPEDGISHFRPLEDNIAISWMHTRLFFGMLVRSPMLLLRKVRGYGN</sequence>
<dbReference type="PANTHER" id="PTHR10859">
    <property type="entry name" value="GLYCOSYL TRANSFERASE"/>
    <property type="match status" value="1"/>
</dbReference>
<evidence type="ECO:0000259" key="1">
    <source>
        <dbReference type="Pfam" id="PF00535"/>
    </source>
</evidence>
<protein>
    <submittedName>
        <fullName evidence="2">Glycosyl transferase</fullName>
    </submittedName>
</protein>
<organism evidence="2 3">
    <name type="scientific">Pseudoalteromonas ulvae</name>
    <dbReference type="NCBI Taxonomy" id="107327"/>
    <lineage>
        <taxon>Bacteria</taxon>
        <taxon>Pseudomonadati</taxon>
        <taxon>Pseudomonadota</taxon>
        <taxon>Gammaproteobacteria</taxon>
        <taxon>Alteromonadales</taxon>
        <taxon>Pseudoalteromonadaceae</taxon>
        <taxon>Pseudoalteromonas</taxon>
    </lineage>
</organism>
<dbReference type="CDD" id="cd04179">
    <property type="entry name" value="DPM_DPG-synthase_like"/>
    <property type="match status" value="1"/>
</dbReference>
<dbReference type="AlphaFoldDB" id="A0A244CLP8"/>
<keyword evidence="3" id="KW-1185">Reference proteome</keyword>
<accession>A0A244CLP8</accession>
<proteinExistence type="predicted"/>
<feature type="domain" description="Glycosyltransferase 2-like" evidence="1">
    <location>
        <begin position="4"/>
        <end position="140"/>
    </location>
</feature>
<dbReference type="RefSeq" id="WP_086745439.1">
    <property type="nucleotide sequence ID" value="NZ_MWPV01000006.1"/>
</dbReference>
<dbReference type="InterPro" id="IPR001173">
    <property type="entry name" value="Glyco_trans_2-like"/>
</dbReference>
<dbReference type="Gene3D" id="3.90.550.10">
    <property type="entry name" value="Spore Coat Polysaccharide Biosynthesis Protein SpsA, Chain A"/>
    <property type="match status" value="1"/>
</dbReference>
<evidence type="ECO:0000313" key="2">
    <source>
        <dbReference type="EMBL" id="OUL56468.1"/>
    </source>
</evidence>
<keyword evidence="2" id="KW-0808">Transferase</keyword>